<accession>A0A841MUT2</accession>
<organism evidence="2 3">
    <name type="scientific">Algoriphagus iocasae</name>
    <dbReference type="NCBI Taxonomy" id="1836499"/>
    <lineage>
        <taxon>Bacteria</taxon>
        <taxon>Pseudomonadati</taxon>
        <taxon>Bacteroidota</taxon>
        <taxon>Cytophagia</taxon>
        <taxon>Cytophagales</taxon>
        <taxon>Cyclobacteriaceae</taxon>
        <taxon>Algoriphagus</taxon>
    </lineage>
</organism>
<gene>
    <name evidence="2" type="ORF">FHS59_001873</name>
</gene>
<reference evidence="2 3" key="1">
    <citation type="submission" date="2020-08" db="EMBL/GenBank/DDBJ databases">
        <title>Genomic Encyclopedia of Type Strains, Phase IV (KMG-IV): sequencing the most valuable type-strain genomes for metagenomic binning, comparative biology and taxonomic classification.</title>
        <authorList>
            <person name="Goeker M."/>
        </authorList>
    </citation>
    <scope>NUCLEOTIDE SEQUENCE [LARGE SCALE GENOMIC DNA]</scope>
    <source>
        <strain evidence="2 3">DSM 102044</strain>
    </source>
</reference>
<dbReference type="Proteomes" id="UP000588604">
    <property type="component" value="Unassembled WGS sequence"/>
</dbReference>
<dbReference type="AlphaFoldDB" id="A0A841MUT2"/>
<evidence type="ECO:0000313" key="2">
    <source>
        <dbReference type="EMBL" id="MBB6326245.1"/>
    </source>
</evidence>
<evidence type="ECO:0008006" key="4">
    <source>
        <dbReference type="Google" id="ProtNLM"/>
    </source>
</evidence>
<evidence type="ECO:0000313" key="3">
    <source>
        <dbReference type="Proteomes" id="UP000588604"/>
    </source>
</evidence>
<comment type="caution">
    <text evidence="2">The sequence shown here is derived from an EMBL/GenBank/DDBJ whole genome shotgun (WGS) entry which is preliminary data.</text>
</comment>
<protein>
    <recommendedName>
        <fullName evidence="4">Transporter</fullName>
    </recommendedName>
</protein>
<sequence length="351" mass="40321">MKVIYNKIFVLSLFCFSFLCIQKSYACDSCNFFEYSLLQNKSYLGVFYRYRGFNDYKSYTSVSPSAQSILTYPQQLSTKLLPGNYPIVMHEPEGNNLYVKKSKEDFETYQTIEIRGNITVRNKWNFTAVLPYEFNKVYYEEYLDLPNPTRDTTLFVQGWGDLTLAGDYIWLIYKQKSRHTIRPGFAINLPTGQALIKSNNESDAYFDPIIQPGKKAFAFIPRINYQWFLNNQGVNGGVSYQLSTEGAQNYQAGNSFNAYAIYFHQFQAGEKILLAPNAGFYYEASQKDLWQGLEQNLTGGKIAFAQIGLDLNMTQTTLNLVYQHPISQNLNGNQILHSSRLSVGIIRNFKL</sequence>
<feature type="signal peptide" evidence="1">
    <location>
        <begin position="1"/>
        <end position="26"/>
    </location>
</feature>
<evidence type="ECO:0000256" key="1">
    <source>
        <dbReference type="SAM" id="SignalP"/>
    </source>
</evidence>
<keyword evidence="1" id="KW-0732">Signal</keyword>
<dbReference type="EMBL" id="JACIJO010000002">
    <property type="protein sequence ID" value="MBB6326245.1"/>
    <property type="molecule type" value="Genomic_DNA"/>
</dbReference>
<keyword evidence="3" id="KW-1185">Reference proteome</keyword>
<name>A0A841MUT2_9BACT</name>
<feature type="chain" id="PRO_5033050027" description="Transporter" evidence="1">
    <location>
        <begin position="27"/>
        <end position="351"/>
    </location>
</feature>
<dbReference type="RefSeq" id="WP_184494866.1">
    <property type="nucleotide sequence ID" value="NZ_JACIJO010000002.1"/>
</dbReference>
<proteinExistence type="predicted"/>